<evidence type="ECO:0000313" key="1">
    <source>
        <dbReference type="EMBL" id="PAV63117.1"/>
    </source>
</evidence>
<reference evidence="1 2" key="1">
    <citation type="journal article" date="2017" name="Curr. Biol.">
        <title>Genome architecture and evolution of a unichromosomal asexual nematode.</title>
        <authorList>
            <person name="Fradin H."/>
            <person name="Zegar C."/>
            <person name="Gutwein M."/>
            <person name="Lucas J."/>
            <person name="Kovtun M."/>
            <person name="Corcoran D."/>
            <person name="Baugh L.R."/>
            <person name="Kiontke K."/>
            <person name="Gunsalus K."/>
            <person name="Fitch D.H."/>
            <person name="Piano F."/>
        </authorList>
    </citation>
    <scope>NUCLEOTIDE SEQUENCE [LARGE SCALE GENOMIC DNA]</scope>
    <source>
        <strain evidence="1">PF1309</strain>
    </source>
</reference>
<protein>
    <submittedName>
        <fullName evidence="1">Uncharacterized protein</fullName>
    </submittedName>
</protein>
<proteinExistence type="predicted"/>
<organism evidence="1 2">
    <name type="scientific">Diploscapter pachys</name>
    <dbReference type="NCBI Taxonomy" id="2018661"/>
    <lineage>
        <taxon>Eukaryota</taxon>
        <taxon>Metazoa</taxon>
        <taxon>Ecdysozoa</taxon>
        <taxon>Nematoda</taxon>
        <taxon>Chromadorea</taxon>
        <taxon>Rhabditida</taxon>
        <taxon>Rhabditina</taxon>
        <taxon>Rhabditomorpha</taxon>
        <taxon>Rhabditoidea</taxon>
        <taxon>Rhabditidae</taxon>
        <taxon>Diploscapter</taxon>
    </lineage>
</organism>
<dbReference type="AlphaFoldDB" id="A0A2A2JN93"/>
<dbReference type="OrthoDB" id="5828333at2759"/>
<evidence type="ECO:0000313" key="2">
    <source>
        <dbReference type="Proteomes" id="UP000218231"/>
    </source>
</evidence>
<accession>A0A2A2JN93</accession>
<sequence>MSKAGAFRKLATKAKKGFKKLTKIMTPRKNGPYYVKAGFLFTNPDVECEEETTELLVRKKEQETKFGLDFLIIRSDSRGNYELQSDRIQLIISQLLHDCPGYKDLGDAISFGHSNAQQIVRTIGIIYDFYYASFEITVSQVTGITHLWVDTAHNASILQAIIDIFSIPFPTKSKQRLNLEQLTAVGCVKHNDIDALCSFLLLCRRTLSSVRLRHCRLHSNEQSVRFWTAIGQCSRIAQLQYEPCRQDQWSLPHLVLALDKKPLRSIILTGIQGLDSNNLWKICKSPDLTELAVVGDCISPETYTKPDAIPVLNKLRNLLVQVYITFQIKNLLELSLQIEESYCLEDSVSRDVLVKILNQLDESSVFEVIHMVRGGSYETSRIIAYWAQLANDCSRHIQLKLEGCAQECQDSAVGRLLRRSSTATKVTWSMHGLGLSLGTGTLTLLDYKSWFGDDI</sequence>
<comment type="caution">
    <text evidence="1">The sequence shown here is derived from an EMBL/GenBank/DDBJ whole genome shotgun (WGS) entry which is preliminary data.</text>
</comment>
<keyword evidence="2" id="KW-1185">Reference proteome</keyword>
<gene>
    <name evidence="1" type="ORF">WR25_17349</name>
</gene>
<dbReference type="EMBL" id="LIAE01010330">
    <property type="protein sequence ID" value="PAV63117.1"/>
    <property type="molecule type" value="Genomic_DNA"/>
</dbReference>
<name>A0A2A2JN93_9BILA</name>
<dbReference type="Proteomes" id="UP000218231">
    <property type="component" value="Unassembled WGS sequence"/>
</dbReference>